<proteinExistence type="predicted"/>
<accession>A0ABU9YPB2</accession>
<dbReference type="Proteomes" id="UP001413721">
    <property type="component" value="Unassembled WGS sequence"/>
</dbReference>
<sequence length="407" mass="44605">MGDDLISPALAGLAAAVARGVGGPLAEVAPDIALDASGPLADWGETARLLSRHRIQALAAPALLHRQDAALPEDLRRNLVRAVMLAVRIQSTQLAVLERMMAALEAAGLRAMSIKGPMVGRRFMARPELRLSNDLDILVDPARLDDAEAVIAANGYYRIRPAPDLSPARLAYHRRWRKDAAFLAHDRGQGPMIECHWRIFDNPRLLPLDFEALWAARRMDSLNGAAIPVIGDVQQLVYLAMHGANHGWFRLKWVADFAAVAAAAPLADRLAAAELARRLGVLPVLNHALSLAVRFFSIPLDPSETARIAADRRVPSLDGFALDALAHPDASVIGLAHDRAFALRMTLHSHRLRTGPGYRVSQLISQLNDPTLMDRSTLPDGLLWMHPALRGLSYARHQIGRRIGWRR</sequence>
<comment type="caution">
    <text evidence="1">The sequence shown here is derived from an EMBL/GenBank/DDBJ whole genome shotgun (WGS) entry which is preliminary data.</text>
</comment>
<protein>
    <submittedName>
        <fullName evidence="1">Nucleotidyltransferase family protein</fullName>
    </submittedName>
</protein>
<organism evidence="1 2">
    <name type="scientific">Tistrella arctica</name>
    <dbReference type="NCBI Taxonomy" id="3133430"/>
    <lineage>
        <taxon>Bacteria</taxon>
        <taxon>Pseudomonadati</taxon>
        <taxon>Pseudomonadota</taxon>
        <taxon>Alphaproteobacteria</taxon>
        <taxon>Geminicoccales</taxon>
        <taxon>Geminicoccaceae</taxon>
        <taxon>Tistrella</taxon>
    </lineage>
</organism>
<dbReference type="InterPro" id="IPR039498">
    <property type="entry name" value="NTP_transf_5"/>
</dbReference>
<reference evidence="1 2" key="1">
    <citation type="submission" date="2024-03" db="EMBL/GenBank/DDBJ databases">
        <title>High-quality draft genome sequencing of Tistrella sp. BH-R2-4.</title>
        <authorList>
            <person name="Dong C."/>
        </authorList>
    </citation>
    <scope>NUCLEOTIDE SEQUENCE [LARGE SCALE GENOMIC DNA]</scope>
    <source>
        <strain evidence="1 2">BH-R2-4</strain>
    </source>
</reference>
<evidence type="ECO:0000313" key="2">
    <source>
        <dbReference type="Proteomes" id="UP001413721"/>
    </source>
</evidence>
<gene>
    <name evidence="1" type="ORF">WG926_19675</name>
</gene>
<keyword evidence="2" id="KW-1185">Reference proteome</keyword>
<name>A0ABU9YPB2_9PROT</name>
<evidence type="ECO:0000313" key="1">
    <source>
        <dbReference type="EMBL" id="MEN2990542.1"/>
    </source>
</evidence>
<dbReference type="EMBL" id="JBBKTW010000007">
    <property type="protein sequence ID" value="MEN2990542.1"/>
    <property type="molecule type" value="Genomic_DNA"/>
</dbReference>
<dbReference type="RefSeq" id="WP_345938092.1">
    <property type="nucleotide sequence ID" value="NZ_JBBKTW010000007.1"/>
</dbReference>
<dbReference type="Pfam" id="PF14907">
    <property type="entry name" value="NTP_transf_5"/>
    <property type="match status" value="1"/>
</dbReference>